<dbReference type="EMBL" id="JACHBR010000001">
    <property type="protein sequence ID" value="MBB5627027.1"/>
    <property type="molecule type" value="Genomic_DNA"/>
</dbReference>
<comment type="caution">
    <text evidence="3">The sequence shown here is derived from an EMBL/GenBank/DDBJ whole genome shotgun (WGS) entry which is preliminary data.</text>
</comment>
<accession>A0A7W8Z3Z0</accession>
<dbReference type="InterPro" id="IPR045851">
    <property type="entry name" value="AMP-bd_C_sf"/>
</dbReference>
<dbReference type="Gene3D" id="3.40.50.12780">
    <property type="entry name" value="N-terminal domain of ligase-like"/>
    <property type="match status" value="1"/>
</dbReference>
<feature type="domain" description="AMP-dependent synthetase/ligase" evidence="1">
    <location>
        <begin position="12"/>
        <end position="367"/>
    </location>
</feature>
<dbReference type="InterPro" id="IPR042099">
    <property type="entry name" value="ANL_N_sf"/>
</dbReference>
<evidence type="ECO:0000259" key="1">
    <source>
        <dbReference type="Pfam" id="PF00501"/>
    </source>
</evidence>
<reference evidence="3 4" key="1">
    <citation type="submission" date="2020-08" db="EMBL/GenBank/DDBJ databases">
        <title>Sequencing the genomes of 1000 actinobacteria strains.</title>
        <authorList>
            <person name="Klenk H.-P."/>
        </authorList>
    </citation>
    <scope>NUCLEOTIDE SEQUENCE [LARGE SCALE GENOMIC DNA]</scope>
    <source>
        <strain evidence="3 4">DSM 45790</strain>
    </source>
</reference>
<organism evidence="3 4">
    <name type="scientific">Sphaerisporangium krabiense</name>
    <dbReference type="NCBI Taxonomy" id="763782"/>
    <lineage>
        <taxon>Bacteria</taxon>
        <taxon>Bacillati</taxon>
        <taxon>Actinomycetota</taxon>
        <taxon>Actinomycetes</taxon>
        <taxon>Streptosporangiales</taxon>
        <taxon>Streptosporangiaceae</taxon>
        <taxon>Sphaerisporangium</taxon>
    </lineage>
</organism>
<dbReference type="EC" id="6.2.1.3" evidence="3"/>
<dbReference type="RefSeq" id="WP_184611392.1">
    <property type="nucleotide sequence ID" value="NZ_BOOS01000047.1"/>
</dbReference>
<dbReference type="PANTHER" id="PTHR24096">
    <property type="entry name" value="LONG-CHAIN-FATTY-ACID--COA LIGASE"/>
    <property type="match status" value="1"/>
</dbReference>
<dbReference type="Pfam" id="PF13193">
    <property type="entry name" value="AMP-binding_C"/>
    <property type="match status" value="1"/>
</dbReference>
<sequence length="509" mass="54983">MAPERTLGRLAERSWAGFGDFDALYHEGVWHRAHALAERVRGATAGLRRLGVGPGDRVLVMAANRPEVLIAYRAAWAAGAVVTPVVPLVSAGELAHIVADGEPRALVVSAEVLPLVLAATRDLPIVVTGEAPEGEGRVVGFAELEATPGEGHADRDEGDLAALLYTGGTTGRAKGVMLTHAGLWQVSRAAHEVTYRPGVTRAIIPVPLSHSYGLIVALTAMHSPEPQHTVVMRAFTAKAFLQIATEHRVQYGAVVPAMVRDLLDEPLETTPLPDLLYLTCGAAPLGREAIEEFERRMAGVRLLEGYGLTETSAVATVNPPDRRKVGSAGPPLPGYTITIRDDDGEPAEPGDLGEICVRGEPVMRGYWRSPETTARALVDGELRTGDIGCVDDDGYLYVVDRRKDLIIRGGFNIFPRDVEDALNRHPDVAMSGVVGRPDPRLGEEVVAFVRLRPGATVTAEALTEWARERVGRLRHPREIRFVDAIPLTSVLKVDRRELRSRLARESPAS</sequence>
<keyword evidence="4" id="KW-1185">Reference proteome</keyword>
<gene>
    <name evidence="3" type="ORF">BJ981_002726</name>
</gene>
<dbReference type="GO" id="GO:0004467">
    <property type="term" value="F:long-chain fatty acid-CoA ligase activity"/>
    <property type="evidence" value="ECO:0007669"/>
    <property type="project" value="UniProtKB-EC"/>
</dbReference>
<protein>
    <submittedName>
        <fullName evidence="3">Long-chain acyl-CoA synthetase</fullName>
        <ecNumber evidence="3">6.2.1.3</ecNumber>
    </submittedName>
</protein>
<dbReference type="Pfam" id="PF00501">
    <property type="entry name" value="AMP-binding"/>
    <property type="match status" value="1"/>
</dbReference>
<dbReference type="PROSITE" id="PS00455">
    <property type="entry name" value="AMP_BINDING"/>
    <property type="match status" value="1"/>
</dbReference>
<dbReference type="InterPro" id="IPR000873">
    <property type="entry name" value="AMP-dep_synth/lig_dom"/>
</dbReference>
<dbReference type="Gene3D" id="3.30.300.30">
    <property type="match status" value="1"/>
</dbReference>
<evidence type="ECO:0000313" key="4">
    <source>
        <dbReference type="Proteomes" id="UP000588112"/>
    </source>
</evidence>
<feature type="domain" description="AMP-binding enzyme C-terminal" evidence="2">
    <location>
        <begin position="418"/>
        <end position="489"/>
    </location>
</feature>
<dbReference type="SUPFAM" id="SSF56801">
    <property type="entry name" value="Acetyl-CoA synthetase-like"/>
    <property type="match status" value="1"/>
</dbReference>
<dbReference type="InterPro" id="IPR025110">
    <property type="entry name" value="AMP-bd_C"/>
</dbReference>
<dbReference type="InterPro" id="IPR020845">
    <property type="entry name" value="AMP-binding_CS"/>
</dbReference>
<dbReference type="AlphaFoldDB" id="A0A7W8Z3Z0"/>
<dbReference type="Proteomes" id="UP000588112">
    <property type="component" value="Unassembled WGS sequence"/>
</dbReference>
<evidence type="ECO:0000313" key="3">
    <source>
        <dbReference type="EMBL" id="MBB5627027.1"/>
    </source>
</evidence>
<evidence type="ECO:0000259" key="2">
    <source>
        <dbReference type="Pfam" id="PF13193"/>
    </source>
</evidence>
<name>A0A7W8Z3Z0_9ACTN</name>
<keyword evidence="3" id="KW-0436">Ligase</keyword>
<proteinExistence type="predicted"/>